<dbReference type="NCBIfam" id="TIGR03167">
    <property type="entry name" value="tRNA_sel_U_synt"/>
    <property type="match status" value="1"/>
</dbReference>
<sequence length="384" mass="43388">MLAILSRNSRPQKHLLTSFVPFFTGKNSTRILCNVVILLHKVIALEDALKIEKPLFIDMRSPGEYEEGHIPGAINIPLFNDHERAEVGTIYKQVGVIEAKQRGLAIVSSKLPELVNQIRSFYQTGYSIIIYCWRGGMRSKSVVTVLDLMGITAYQLIGGYKAYRRFVLDRLRTFELRPEIIVICGSTGVGKTALLGKLAEKQVPVIDLESLANHRGSVFGQVGLGKSQTAQNFDALLLQELQRLSEKRYIVVECESKRIGNVYLPDVLYQAMRRGKKILVQADLETRVSRLIAEYVDVYRNNTEALLVSLKALAKRLGTRKVTALSDKLLRGEVRDVVRILLTDYYDPLYGYETANPDHFDLVVDANNLDQAACQIVEYLEQRR</sequence>
<dbReference type="STRING" id="1123285.SAMN05660235_02673"/>
<evidence type="ECO:0000313" key="3">
    <source>
        <dbReference type="EMBL" id="SDF76378.1"/>
    </source>
</evidence>
<dbReference type="Pfam" id="PF26341">
    <property type="entry name" value="AAA_SelU"/>
    <property type="match status" value="1"/>
</dbReference>
<proteinExistence type="predicted"/>
<dbReference type="Proteomes" id="UP000243333">
    <property type="component" value="Unassembled WGS sequence"/>
</dbReference>
<dbReference type="InterPro" id="IPR058840">
    <property type="entry name" value="AAA_SelU"/>
</dbReference>
<dbReference type="NCBIfam" id="NF008750">
    <property type="entry name" value="PRK11784.1-2"/>
    <property type="match status" value="1"/>
</dbReference>
<organism evidence="3 4">
    <name type="scientific">Sporolituus thermophilus DSM 23256</name>
    <dbReference type="NCBI Taxonomy" id="1123285"/>
    <lineage>
        <taxon>Bacteria</taxon>
        <taxon>Bacillati</taxon>
        <taxon>Bacillota</taxon>
        <taxon>Negativicutes</taxon>
        <taxon>Selenomonadales</taxon>
        <taxon>Sporomusaceae</taxon>
        <taxon>Sporolituus</taxon>
    </lineage>
</organism>
<dbReference type="Pfam" id="PF00581">
    <property type="entry name" value="Rhodanese"/>
    <property type="match status" value="1"/>
</dbReference>
<dbReference type="PROSITE" id="PS00380">
    <property type="entry name" value="RHODANESE_1"/>
    <property type="match status" value="1"/>
</dbReference>
<dbReference type="NCBIfam" id="NF008752">
    <property type="entry name" value="PRK11784.1-4"/>
    <property type="match status" value="1"/>
</dbReference>
<gene>
    <name evidence="3" type="ORF">SAMN05660235_02673</name>
</gene>
<keyword evidence="1" id="KW-0711">Selenium</keyword>
<dbReference type="GO" id="GO:0004792">
    <property type="term" value="F:thiosulfate-cyanide sulfurtransferase activity"/>
    <property type="evidence" value="ECO:0007669"/>
    <property type="project" value="InterPro"/>
</dbReference>
<dbReference type="SUPFAM" id="SSF52540">
    <property type="entry name" value="P-loop containing nucleoside triphosphate hydrolases"/>
    <property type="match status" value="1"/>
</dbReference>
<evidence type="ECO:0000259" key="2">
    <source>
        <dbReference type="PROSITE" id="PS50206"/>
    </source>
</evidence>
<dbReference type="GO" id="GO:0002098">
    <property type="term" value="P:tRNA wobble uridine modification"/>
    <property type="evidence" value="ECO:0007669"/>
    <property type="project" value="InterPro"/>
</dbReference>
<dbReference type="InterPro" id="IPR001763">
    <property type="entry name" value="Rhodanese-like_dom"/>
</dbReference>
<keyword evidence="4" id="KW-1185">Reference proteome</keyword>
<accession>A0A1G7NQM1</accession>
<dbReference type="PROSITE" id="PS50206">
    <property type="entry name" value="RHODANESE_3"/>
    <property type="match status" value="1"/>
</dbReference>
<reference evidence="4" key="1">
    <citation type="submission" date="2016-10" db="EMBL/GenBank/DDBJ databases">
        <authorList>
            <person name="Varghese N."/>
            <person name="Submissions S."/>
        </authorList>
    </citation>
    <scope>NUCLEOTIDE SEQUENCE [LARGE SCALE GENOMIC DNA]</scope>
    <source>
        <strain evidence="4">DSM 23256</strain>
    </source>
</reference>
<evidence type="ECO:0000313" key="4">
    <source>
        <dbReference type="Proteomes" id="UP000243333"/>
    </source>
</evidence>
<dbReference type="InterPro" id="IPR036873">
    <property type="entry name" value="Rhodanese-like_dom_sf"/>
</dbReference>
<dbReference type="InterPro" id="IPR017582">
    <property type="entry name" value="SelU"/>
</dbReference>
<protein>
    <submittedName>
        <fullName evidence="3">tRNA 2-selenouridine synthase</fullName>
    </submittedName>
</protein>
<evidence type="ECO:0000256" key="1">
    <source>
        <dbReference type="ARBA" id="ARBA00023266"/>
    </source>
</evidence>
<dbReference type="PANTHER" id="PTHR30401:SF0">
    <property type="entry name" value="TRNA 2-SELENOURIDINE SYNTHASE"/>
    <property type="match status" value="1"/>
</dbReference>
<dbReference type="AlphaFoldDB" id="A0A1G7NQM1"/>
<feature type="domain" description="Rhodanese" evidence="2">
    <location>
        <begin position="50"/>
        <end position="172"/>
    </location>
</feature>
<dbReference type="EMBL" id="FNBU01000027">
    <property type="protein sequence ID" value="SDF76378.1"/>
    <property type="molecule type" value="Genomic_DNA"/>
</dbReference>
<dbReference type="Gene3D" id="3.40.250.10">
    <property type="entry name" value="Rhodanese-like domain"/>
    <property type="match status" value="1"/>
</dbReference>
<dbReference type="GO" id="GO:0043828">
    <property type="term" value="F:tRNA 2-selenouridine synthase activity"/>
    <property type="evidence" value="ECO:0007669"/>
    <property type="project" value="InterPro"/>
</dbReference>
<dbReference type="InterPro" id="IPR001307">
    <property type="entry name" value="Thiosulphate_STrfase_CS"/>
</dbReference>
<dbReference type="InterPro" id="IPR027417">
    <property type="entry name" value="P-loop_NTPase"/>
</dbReference>
<name>A0A1G7NQM1_9FIRM</name>
<dbReference type="Gene3D" id="3.40.50.300">
    <property type="entry name" value="P-loop containing nucleotide triphosphate hydrolases"/>
    <property type="match status" value="1"/>
</dbReference>
<dbReference type="SUPFAM" id="SSF52821">
    <property type="entry name" value="Rhodanese/Cell cycle control phosphatase"/>
    <property type="match status" value="1"/>
</dbReference>
<dbReference type="PANTHER" id="PTHR30401">
    <property type="entry name" value="TRNA 2-SELENOURIDINE SYNTHASE"/>
    <property type="match status" value="1"/>
</dbReference>
<dbReference type="SMART" id="SM00450">
    <property type="entry name" value="RHOD"/>
    <property type="match status" value="1"/>
</dbReference>